<accession>A0A4Y2VQZ8</accession>
<name>A0A4Y2VQZ8_ARAVE</name>
<dbReference type="AlphaFoldDB" id="A0A4Y2VQZ8"/>
<evidence type="ECO:0000313" key="2">
    <source>
        <dbReference type="EMBL" id="GBO26147.1"/>
    </source>
</evidence>
<organism evidence="2 3">
    <name type="scientific">Araneus ventricosus</name>
    <name type="common">Orbweaver spider</name>
    <name type="synonym">Epeira ventricosa</name>
    <dbReference type="NCBI Taxonomy" id="182803"/>
    <lineage>
        <taxon>Eukaryota</taxon>
        <taxon>Metazoa</taxon>
        <taxon>Ecdysozoa</taxon>
        <taxon>Arthropoda</taxon>
        <taxon>Chelicerata</taxon>
        <taxon>Arachnida</taxon>
        <taxon>Araneae</taxon>
        <taxon>Araneomorphae</taxon>
        <taxon>Entelegynae</taxon>
        <taxon>Araneoidea</taxon>
        <taxon>Araneidae</taxon>
        <taxon>Araneus</taxon>
    </lineage>
</organism>
<proteinExistence type="predicted"/>
<reference evidence="2 3" key="1">
    <citation type="journal article" date="2019" name="Sci. Rep.">
        <title>Orb-weaving spider Araneus ventricosus genome elucidates the spidroin gene catalogue.</title>
        <authorList>
            <person name="Kono N."/>
            <person name="Nakamura H."/>
            <person name="Ohtoshi R."/>
            <person name="Moran D.A.P."/>
            <person name="Shinohara A."/>
            <person name="Yoshida Y."/>
            <person name="Fujiwara M."/>
            <person name="Mori M."/>
            <person name="Tomita M."/>
            <person name="Arakawa K."/>
        </authorList>
    </citation>
    <scope>NUCLEOTIDE SEQUENCE [LARGE SCALE GENOMIC DNA]</scope>
</reference>
<dbReference type="EMBL" id="BGPR01049162">
    <property type="protein sequence ID" value="GBO26147.1"/>
    <property type="molecule type" value="Genomic_DNA"/>
</dbReference>
<sequence length="156" mass="17960">MNADRRLHKLPVDGFLIFSKIDSNLQIMFKDHIPHFIPLALAIFELSCSQTDRHNSKIVFFGLREVSNVKIRQNLEFKYFGDYNTFSLYTSYARKEKPVGIGVVWSGMLDIQPVPISITPFGLTGHKSSRNWRGVEWKVGYPARPNIHHSIWTDGP</sequence>
<gene>
    <name evidence="2" type="ORF">AVEN_105761_1</name>
    <name evidence="1" type="ORF">AVEN_76914_1</name>
</gene>
<protein>
    <submittedName>
        <fullName evidence="2">Uncharacterized protein</fullName>
    </submittedName>
</protein>
<evidence type="ECO:0000313" key="1">
    <source>
        <dbReference type="EMBL" id="GBO26144.1"/>
    </source>
</evidence>
<comment type="caution">
    <text evidence="2">The sequence shown here is derived from an EMBL/GenBank/DDBJ whole genome shotgun (WGS) entry which is preliminary data.</text>
</comment>
<keyword evidence="3" id="KW-1185">Reference proteome</keyword>
<dbReference type="EMBL" id="BGPR01049160">
    <property type="protein sequence ID" value="GBO26144.1"/>
    <property type="molecule type" value="Genomic_DNA"/>
</dbReference>
<dbReference type="Proteomes" id="UP000499080">
    <property type="component" value="Unassembled WGS sequence"/>
</dbReference>
<evidence type="ECO:0000313" key="3">
    <source>
        <dbReference type="Proteomes" id="UP000499080"/>
    </source>
</evidence>